<dbReference type="HOGENOM" id="CLU_006072_1_2_1"/>
<evidence type="ECO:0000256" key="3">
    <source>
        <dbReference type="ARBA" id="ARBA00022801"/>
    </source>
</evidence>
<dbReference type="Proteomes" id="UP000016922">
    <property type="component" value="Unassembled WGS sequence"/>
</dbReference>
<feature type="compositionally biased region" description="Basic and acidic residues" evidence="7">
    <location>
        <begin position="876"/>
        <end position="896"/>
    </location>
</feature>
<feature type="domain" description="Calpain catalytic" evidence="8">
    <location>
        <begin position="158"/>
        <end position="460"/>
    </location>
</feature>
<feature type="active site" evidence="5 6">
    <location>
        <position position="404"/>
    </location>
</feature>
<feature type="region of interest" description="Disordered" evidence="7">
    <location>
        <begin position="672"/>
        <end position="755"/>
    </location>
</feature>
<comment type="similarity">
    <text evidence="1">Belongs to the peptidase C2 family.</text>
</comment>
<dbReference type="OMA" id="WGERKGI"/>
<dbReference type="EMBL" id="KE145367">
    <property type="protein sequence ID" value="EPE29341.1"/>
    <property type="molecule type" value="Genomic_DNA"/>
</dbReference>
<evidence type="ECO:0000256" key="1">
    <source>
        <dbReference type="ARBA" id="ARBA00007623"/>
    </source>
</evidence>
<dbReference type="PANTHER" id="PTHR10183:SF379">
    <property type="entry name" value="CALPAIN-5"/>
    <property type="match status" value="1"/>
</dbReference>
<feature type="region of interest" description="Disordered" evidence="7">
    <location>
        <begin position="1"/>
        <end position="23"/>
    </location>
</feature>
<feature type="active site" evidence="5 6">
    <location>
        <position position="187"/>
    </location>
</feature>
<dbReference type="Pfam" id="PF00648">
    <property type="entry name" value="Peptidase_C2"/>
    <property type="match status" value="1"/>
</dbReference>
<evidence type="ECO:0000256" key="7">
    <source>
        <dbReference type="SAM" id="MobiDB-lite"/>
    </source>
</evidence>
<evidence type="ECO:0000256" key="6">
    <source>
        <dbReference type="PROSITE-ProRule" id="PRU00239"/>
    </source>
</evidence>
<dbReference type="PANTHER" id="PTHR10183">
    <property type="entry name" value="CALPAIN"/>
    <property type="match status" value="1"/>
</dbReference>
<dbReference type="KEGG" id="glz:GLAREA_00501"/>
<reference evidence="9 10" key="1">
    <citation type="journal article" date="2013" name="BMC Genomics">
        <title>Genomics-driven discovery of the pneumocandin biosynthetic gene cluster in the fungus Glarea lozoyensis.</title>
        <authorList>
            <person name="Chen L."/>
            <person name="Yue Q."/>
            <person name="Zhang X."/>
            <person name="Xiang M."/>
            <person name="Wang C."/>
            <person name="Li S."/>
            <person name="Che Y."/>
            <person name="Ortiz-Lopez F.J."/>
            <person name="Bills G.F."/>
            <person name="Liu X."/>
            <person name="An Z."/>
        </authorList>
    </citation>
    <scope>NUCLEOTIDE SEQUENCE [LARGE SCALE GENOMIC DNA]</scope>
    <source>
        <strain evidence="10">ATCC 20868 / MF5171</strain>
    </source>
</reference>
<dbReference type="AlphaFoldDB" id="S3DBL0"/>
<dbReference type="STRING" id="1116229.S3DBL0"/>
<keyword evidence="3 6" id="KW-0378">Hydrolase</keyword>
<keyword evidence="4 6" id="KW-0788">Thiol protease</keyword>
<dbReference type="Gene3D" id="3.90.70.10">
    <property type="entry name" value="Cysteine proteinases"/>
    <property type="match status" value="1"/>
</dbReference>
<feature type="region of interest" description="Disordered" evidence="7">
    <location>
        <begin position="876"/>
        <end position="908"/>
    </location>
</feature>
<dbReference type="InterPro" id="IPR001300">
    <property type="entry name" value="Peptidase_C2_calpain_cat"/>
</dbReference>
<dbReference type="FunFam" id="3.90.70.10:FF:000072">
    <property type="entry name" value="Cysteine proteinase"/>
    <property type="match status" value="1"/>
</dbReference>
<sequence>MADNEDNDQCTGVSAPMYGQADSLDGRDKPIMLVPAIMGSKKAKHLAPQQTVDEFWAKFDSKTPGKAYALLPKNLYAEKARENAPKGVVQGEDAVSSYEAAAGTCRDKVAKIVKECRRVNQKYSDNHFNIEFDLKAGQRDCLRSLNDNECNYTPLSTKRVTDIFESPKFFSDGPTASDIRQGRDGDCWLLAALGTLGNKPGLIEKCVRDPSPILPNKSFACIQVTLPPIILRYQICNIRNEKLLSSGALDGFVFHRDGEWISEIIDDKLYLIKPDYTESNLTREFIDEHSFVDGQELYRKTYHAYAKAHGDFSAISGGFTGEGLEDLTGGVTSEVYTTDILDTDYFWREELLKVNEEFLFGCASGIFGGQFAGRGDRKGVLEGHAYSIMRCVEADGKRFCLIRNPWGQKEWTGAWSDGSKEWTPYWIQKLEHRFGDDGQFWMTYEDLLRTYQIFDRTRLFSEEWKVTQQWTSLTVPWSVDYNETKCKYKSSEAFVKVLGSHPEEEYSSGNPENTCFEVEAPMALGSVSFTIEREASVVIVLSQLDDRYFCGLEGQYRFWLAFRVHRAGKEDYIVRSRSIYRMQRSVSAELTLEAGEYHVLMKVEAEKYSELSPPEDVLRDNVKGRREKVLRVGLSYDMAHAKGVIFETEEEKKAKQQARQAEKTEVIKRMKKVMFTHKQRDRHRENRQARRRRAAALKRKAKAESKKARNLPASVGLDAKPTEESSTSISDETPEPTNEIVEDDSSTSKSEQNPVLTSAEVHDDHNDQAAAQMESTAIAPNAQEDATDSDSDLESISSTVSTVSTFAAEDMIELNHHRALQAKEEADERAMQNPQVEESEDEFEADPWNAVAVVGLRIYAKGCGVALKVVRPRSWENKEGALDIDDSAKDATKGNDVEVVQEEGGAKE</sequence>
<dbReference type="eggNOG" id="KOG0045">
    <property type="taxonomic scope" value="Eukaryota"/>
</dbReference>
<evidence type="ECO:0000313" key="9">
    <source>
        <dbReference type="EMBL" id="EPE29341.1"/>
    </source>
</evidence>
<protein>
    <submittedName>
        <fullName evidence="9">Cysteine proteinase</fullName>
    </submittedName>
</protein>
<accession>S3DBL0</accession>
<dbReference type="GeneID" id="19459559"/>
<evidence type="ECO:0000259" key="8">
    <source>
        <dbReference type="PROSITE" id="PS50203"/>
    </source>
</evidence>
<gene>
    <name evidence="9" type="ORF">GLAREA_00501</name>
</gene>
<evidence type="ECO:0000313" key="10">
    <source>
        <dbReference type="Proteomes" id="UP000016922"/>
    </source>
</evidence>
<proteinExistence type="inferred from homology"/>
<feature type="compositionally biased region" description="Low complexity" evidence="7">
    <location>
        <begin position="724"/>
        <end position="737"/>
    </location>
</feature>
<dbReference type="SMART" id="SM00230">
    <property type="entry name" value="CysPc"/>
    <property type="match status" value="1"/>
</dbReference>
<feature type="compositionally biased region" description="Basic residues" evidence="7">
    <location>
        <begin position="689"/>
        <end position="701"/>
    </location>
</feature>
<dbReference type="GO" id="GO:0004198">
    <property type="term" value="F:calcium-dependent cysteine-type endopeptidase activity"/>
    <property type="evidence" value="ECO:0007669"/>
    <property type="project" value="InterPro"/>
</dbReference>
<evidence type="ECO:0000256" key="4">
    <source>
        <dbReference type="ARBA" id="ARBA00022807"/>
    </source>
</evidence>
<dbReference type="InterPro" id="IPR038765">
    <property type="entry name" value="Papain-like_cys_pep_sf"/>
</dbReference>
<dbReference type="PRINTS" id="PR00704">
    <property type="entry name" value="CALPAIN"/>
</dbReference>
<organism evidence="9 10">
    <name type="scientific">Glarea lozoyensis (strain ATCC 20868 / MF5171)</name>
    <dbReference type="NCBI Taxonomy" id="1116229"/>
    <lineage>
        <taxon>Eukaryota</taxon>
        <taxon>Fungi</taxon>
        <taxon>Dikarya</taxon>
        <taxon>Ascomycota</taxon>
        <taxon>Pezizomycotina</taxon>
        <taxon>Leotiomycetes</taxon>
        <taxon>Helotiales</taxon>
        <taxon>Helotiaceae</taxon>
        <taxon>Glarea</taxon>
    </lineage>
</organism>
<dbReference type="RefSeq" id="XP_008083450.1">
    <property type="nucleotide sequence ID" value="XM_008085259.1"/>
</dbReference>
<evidence type="ECO:0000256" key="2">
    <source>
        <dbReference type="ARBA" id="ARBA00022670"/>
    </source>
</evidence>
<dbReference type="PROSITE" id="PS50203">
    <property type="entry name" value="CALPAIN_CAT"/>
    <property type="match status" value="1"/>
</dbReference>
<keyword evidence="2 6" id="KW-0645">Protease</keyword>
<feature type="compositionally biased region" description="Basic residues" evidence="7">
    <location>
        <begin position="672"/>
        <end position="681"/>
    </location>
</feature>
<dbReference type="OrthoDB" id="3547354at2759"/>
<name>S3DBL0_GLAL2</name>
<keyword evidence="10" id="KW-1185">Reference proteome</keyword>
<feature type="active site" evidence="5 6">
    <location>
        <position position="384"/>
    </location>
</feature>
<dbReference type="InterPro" id="IPR022684">
    <property type="entry name" value="Calpain_cysteine_protease"/>
</dbReference>
<dbReference type="GO" id="GO:0006508">
    <property type="term" value="P:proteolysis"/>
    <property type="evidence" value="ECO:0007669"/>
    <property type="project" value="UniProtKB-KW"/>
</dbReference>
<dbReference type="SUPFAM" id="SSF54001">
    <property type="entry name" value="Cysteine proteinases"/>
    <property type="match status" value="1"/>
</dbReference>
<evidence type="ECO:0000256" key="5">
    <source>
        <dbReference type="PIRSR" id="PIRSR622684-1"/>
    </source>
</evidence>